<dbReference type="GO" id="GO:0003993">
    <property type="term" value="F:acid phosphatase activity"/>
    <property type="evidence" value="ECO:0007669"/>
    <property type="project" value="UniProtKB-EC"/>
</dbReference>
<gene>
    <name evidence="5" type="primary">ACPP_0</name>
    <name evidence="4" type="synonym">ACPP_1</name>
    <name evidence="4" type="ORF">CM83_40853</name>
    <name evidence="5" type="ORF">CM83_40854</name>
</gene>
<reference evidence="5" key="1">
    <citation type="journal article" date="2014" name="PLoS ONE">
        <title>Transcriptome-Based Identification of ABC Transporters in the Western Tarnished Plant Bug Lygus hesperus.</title>
        <authorList>
            <person name="Hull J.J."/>
            <person name="Chaney K."/>
            <person name="Geib S.M."/>
            <person name="Fabrick J.A."/>
            <person name="Brent C.S."/>
            <person name="Walsh D."/>
            <person name="Lavine L.C."/>
        </authorList>
    </citation>
    <scope>NUCLEOTIDE SEQUENCE</scope>
</reference>
<evidence type="ECO:0000313" key="5">
    <source>
        <dbReference type="EMBL" id="JAF98230.1"/>
    </source>
</evidence>
<dbReference type="InterPro" id="IPR050645">
    <property type="entry name" value="Histidine_acid_phosphatase"/>
</dbReference>
<dbReference type="PANTHER" id="PTHR11567:SF19">
    <property type="entry name" value="GH19849P"/>
    <property type="match status" value="1"/>
</dbReference>
<accession>A0A0A9VSJ3</accession>
<evidence type="ECO:0000256" key="2">
    <source>
        <dbReference type="ARBA" id="ARBA00005375"/>
    </source>
</evidence>
<sequence length="382" mass="43702">MWNSNSFLVQQCRKKKYTFITVVSLAVILVAFFITFASFSGSKPLPTLRQINVVFRHGDRTPTYTYPNDPHKDFVWKDGKGALTAKGKFELFSLGEIIRSKYGEFLGKVYRPEEVQMKSSYAPRAQMSAMTFLAGLFPPTGYQIWNENLHWQPIPVNPIPRVKDNILAAKAYCAKFEREKRNSDASIAQNLSKEDNELLKFLTEKTGDQISNISKAESLYYTLQIQRDNKLQLPAWSEEVFPSRLAHFAGLNLASYTQTDTLKKFQAGPLLKEIIENMQKRNGRRKANFYSGHDLTIVSLMRSLGFDDLGLPAYGASLVIEYHEAEDAPDSGFIQIFYHRRATDQKPNNYQLPFCDPNCSLKVFHENLSKFIPNDWDAECKS</sequence>
<protein>
    <submittedName>
        <fullName evidence="5">Prostatic acid phosphatase</fullName>
    </submittedName>
</protein>
<dbReference type="InterPro" id="IPR029033">
    <property type="entry name" value="His_PPase_superfam"/>
</dbReference>
<dbReference type="AlphaFoldDB" id="A0A0A9VSJ3"/>
<dbReference type="Pfam" id="PF00328">
    <property type="entry name" value="His_Phos_2"/>
    <property type="match status" value="1"/>
</dbReference>
<keyword evidence="3" id="KW-1133">Transmembrane helix</keyword>
<dbReference type="PROSITE" id="PS00616">
    <property type="entry name" value="HIS_ACID_PHOSPHAT_1"/>
    <property type="match status" value="1"/>
</dbReference>
<dbReference type="InterPro" id="IPR033379">
    <property type="entry name" value="Acid_Pase_AS"/>
</dbReference>
<dbReference type="SUPFAM" id="SSF53254">
    <property type="entry name" value="Phosphoglycerate mutase-like"/>
    <property type="match status" value="1"/>
</dbReference>
<proteinExistence type="inferred from homology"/>
<evidence type="ECO:0000256" key="3">
    <source>
        <dbReference type="SAM" id="Phobius"/>
    </source>
</evidence>
<dbReference type="Gene3D" id="3.40.50.1240">
    <property type="entry name" value="Phosphoglycerate mutase-like"/>
    <property type="match status" value="1"/>
</dbReference>
<dbReference type="EMBL" id="GBHO01045373">
    <property type="protein sequence ID" value="JAF98230.1"/>
    <property type="molecule type" value="Transcribed_RNA"/>
</dbReference>
<dbReference type="EMBL" id="GBHO01045374">
    <property type="protein sequence ID" value="JAF98229.1"/>
    <property type="molecule type" value="Transcribed_RNA"/>
</dbReference>
<keyword evidence="3" id="KW-0472">Membrane</keyword>
<reference evidence="5" key="2">
    <citation type="submission" date="2014-07" db="EMBL/GenBank/DDBJ databases">
        <authorList>
            <person name="Hull J."/>
        </authorList>
    </citation>
    <scope>NUCLEOTIDE SEQUENCE</scope>
</reference>
<dbReference type="CDD" id="cd07061">
    <property type="entry name" value="HP_HAP_like"/>
    <property type="match status" value="1"/>
</dbReference>
<evidence type="ECO:0000256" key="1">
    <source>
        <dbReference type="ARBA" id="ARBA00000032"/>
    </source>
</evidence>
<evidence type="ECO:0000313" key="4">
    <source>
        <dbReference type="EMBL" id="JAF98229.1"/>
    </source>
</evidence>
<dbReference type="PANTHER" id="PTHR11567">
    <property type="entry name" value="ACID PHOSPHATASE-RELATED"/>
    <property type="match status" value="1"/>
</dbReference>
<name>A0A0A9VSJ3_LYGHE</name>
<keyword evidence="3" id="KW-0812">Transmembrane</keyword>
<feature type="transmembrane region" description="Helical" evidence="3">
    <location>
        <begin position="17"/>
        <end position="39"/>
    </location>
</feature>
<dbReference type="InterPro" id="IPR000560">
    <property type="entry name" value="His_Pase_clade-2"/>
</dbReference>
<organism evidence="5">
    <name type="scientific">Lygus hesperus</name>
    <name type="common">Western plant bug</name>
    <dbReference type="NCBI Taxonomy" id="30085"/>
    <lineage>
        <taxon>Eukaryota</taxon>
        <taxon>Metazoa</taxon>
        <taxon>Ecdysozoa</taxon>
        <taxon>Arthropoda</taxon>
        <taxon>Hexapoda</taxon>
        <taxon>Insecta</taxon>
        <taxon>Pterygota</taxon>
        <taxon>Neoptera</taxon>
        <taxon>Paraneoptera</taxon>
        <taxon>Hemiptera</taxon>
        <taxon>Heteroptera</taxon>
        <taxon>Panheteroptera</taxon>
        <taxon>Cimicomorpha</taxon>
        <taxon>Miridae</taxon>
        <taxon>Mirini</taxon>
        <taxon>Lygus</taxon>
    </lineage>
</organism>
<comment type="catalytic activity">
    <reaction evidence="1">
        <text>a phosphate monoester + H2O = an alcohol + phosphate</text>
        <dbReference type="Rhea" id="RHEA:15017"/>
        <dbReference type="ChEBI" id="CHEBI:15377"/>
        <dbReference type="ChEBI" id="CHEBI:30879"/>
        <dbReference type="ChEBI" id="CHEBI:43474"/>
        <dbReference type="ChEBI" id="CHEBI:67140"/>
        <dbReference type="EC" id="3.1.3.2"/>
    </reaction>
</comment>
<comment type="similarity">
    <text evidence="2">Belongs to the histidine acid phosphatase family.</text>
</comment>